<evidence type="ECO:0000256" key="7">
    <source>
        <dbReference type="PIRNR" id="PIRNR001093"/>
    </source>
</evidence>
<dbReference type="InterPro" id="IPR025705">
    <property type="entry name" value="Beta_hexosaminidase_sua/sub"/>
</dbReference>
<dbReference type="SUPFAM" id="SSF55545">
    <property type="entry name" value="beta-N-acetylhexosaminidase-like domain"/>
    <property type="match status" value="1"/>
</dbReference>
<keyword evidence="5" id="KW-0325">Glycoprotein</keyword>
<feature type="signal peptide" evidence="9">
    <location>
        <begin position="1"/>
        <end position="19"/>
    </location>
</feature>
<dbReference type="PANTHER" id="PTHR22600">
    <property type="entry name" value="BETA-HEXOSAMINIDASE"/>
    <property type="match status" value="1"/>
</dbReference>
<name>A0A1Y2E3S3_9PEZI</name>
<evidence type="ECO:0000256" key="4">
    <source>
        <dbReference type="ARBA" id="ARBA00022801"/>
    </source>
</evidence>
<dbReference type="GO" id="GO:0005975">
    <property type="term" value="P:carbohydrate metabolic process"/>
    <property type="evidence" value="ECO:0007669"/>
    <property type="project" value="InterPro"/>
</dbReference>
<dbReference type="EC" id="3.2.1.52" evidence="7"/>
<dbReference type="GO" id="GO:0030203">
    <property type="term" value="P:glycosaminoglycan metabolic process"/>
    <property type="evidence" value="ECO:0007669"/>
    <property type="project" value="TreeGrafter"/>
</dbReference>
<feature type="domain" description="Beta-hexosaminidase eukaryotic type N-terminal" evidence="11">
    <location>
        <begin position="20"/>
        <end position="195"/>
    </location>
</feature>
<evidence type="ECO:0000313" key="12">
    <source>
        <dbReference type="EMBL" id="ORY66208.1"/>
    </source>
</evidence>
<reference evidence="12 13" key="1">
    <citation type="submission" date="2016-07" db="EMBL/GenBank/DDBJ databases">
        <title>Pervasive Adenine N6-methylation of Active Genes in Fungi.</title>
        <authorList>
            <consortium name="DOE Joint Genome Institute"/>
            <person name="Mondo S.J."/>
            <person name="Dannebaum R.O."/>
            <person name="Kuo R.C."/>
            <person name="Labutti K."/>
            <person name="Haridas S."/>
            <person name="Kuo A."/>
            <person name="Salamov A."/>
            <person name="Ahrendt S.R."/>
            <person name="Lipzen A."/>
            <person name="Sullivan W."/>
            <person name="Andreopoulos W.B."/>
            <person name="Clum A."/>
            <person name="Lindquist E."/>
            <person name="Daum C."/>
            <person name="Ramamoorthy G.K."/>
            <person name="Gryganskyi A."/>
            <person name="Culley D."/>
            <person name="Magnuson J.K."/>
            <person name="James T.Y."/>
            <person name="O'Malley M.A."/>
            <person name="Stajich J.E."/>
            <person name="Spatafora J.W."/>
            <person name="Visel A."/>
            <person name="Grigoriev I.V."/>
        </authorList>
    </citation>
    <scope>NUCLEOTIDE SEQUENCE [LARGE SCALE GENOMIC DNA]</scope>
    <source>
        <strain evidence="12 13">CBS 129021</strain>
    </source>
</reference>
<evidence type="ECO:0000313" key="13">
    <source>
        <dbReference type="Proteomes" id="UP000193689"/>
    </source>
</evidence>
<dbReference type="Pfam" id="PF00728">
    <property type="entry name" value="Glyco_hydro_20"/>
    <property type="match status" value="1"/>
</dbReference>
<keyword evidence="6 7" id="KW-0326">Glycosidase</keyword>
<evidence type="ECO:0000256" key="9">
    <source>
        <dbReference type="SAM" id="SignalP"/>
    </source>
</evidence>
<feature type="domain" description="Glycoside hydrolase family 20 catalytic" evidence="10">
    <location>
        <begin position="220"/>
        <end position="560"/>
    </location>
</feature>
<dbReference type="OrthoDB" id="428480at2759"/>
<dbReference type="InterPro" id="IPR017853">
    <property type="entry name" value="GH"/>
</dbReference>
<dbReference type="CDD" id="cd06562">
    <property type="entry name" value="GH20_HexA_HexB-like"/>
    <property type="match status" value="1"/>
</dbReference>
<keyword evidence="4 7" id="KW-0378">Hydrolase</keyword>
<evidence type="ECO:0000256" key="1">
    <source>
        <dbReference type="ARBA" id="ARBA00001231"/>
    </source>
</evidence>
<dbReference type="PRINTS" id="PR00738">
    <property type="entry name" value="GLHYDRLASE20"/>
</dbReference>
<dbReference type="Gene3D" id="3.30.379.10">
    <property type="entry name" value="Chitobiase/beta-hexosaminidase domain 2-like"/>
    <property type="match status" value="1"/>
</dbReference>
<dbReference type="Proteomes" id="UP000193689">
    <property type="component" value="Unassembled WGS sequence"/>
</dbReference>
<dbReference type="GO" id="GO:0016231">
    <property type="term" value="F:beta-N-acetylglucosaminidase activity"/>
    <property type="evidence" value="ECO:0007669"/>
    <property type="project" value="TreeGrafter"/>
</dbReference>
<evidence type="ECO:0000256" key="6">
    <source>
        <dbReference type="ARBA" id="ARBA00023295"/>
    </source>
</evidence>
<dbReference type="PIRSF" id="PIRSF001093">
    <property type="entry name" value="B-hxosamndse_ab_euk"/>
    <property type="match status" value="1"/>
</dbReference>
<dbReference type="SUPFAM" id="SSF51445">
    <property type="entry name" value="(Trans)glycosidases"/>
    <property type="match status" value="1"/>
</dbReference>
<protein>
    <recommendedName>
        <fullName evidence="7">Beta-hexosaminidase</fullName>
        <ecNumber evidence="7">3.2.1.52</ecNumber>
    </recommendedName>
</protein>
<proteinExistence type="inferred from homology"/>
<evidence type="ECO:0000259" key="10">
    <source>
        <dbReference type="Pfam" id="PF00728"/>
    </source>
</evidence>
<dbReference type="InterPro" id="IPR029018">
    <property type="entry name" value="Hex-like_dom2"/>
</dbReference>
<evidence type="ECO:0000256" key="3">
    <source>
        <dbReference type="ARBA" id="ARBA00022729"/>
    </source>
</evidence>
<dbReference type="PANTHER" id="PTHR22600:SF58">
    <property type="entry name" value="BETA-HEXOSAMINIDASE"/>
    <property type="match status" value="1"/>
</dbReference>
<dbReference type="Pfam" id="PF14845">
    <property type="entry name" value="Glycohydro_20b2"/>
    <property type="match status" value="1"/>
</dbReference>
<evidence type="ECO:0000256" key="5">
    <source>
        <dbReference type="ARBA" id="ARBA00023180"/>
    </source>
</evidence>
<dbReference type="InterPro" id="IPR029019">
    <property type="entry name" value="HEX_eukaryotic_N"/>
</dbReference>
<dbReference type="AlphaFoldDB" id="A0A1Y2E3S3"/>
<dbReference type="GO" id="GO:0016020">
    <property type="term" value="C:membrane"/>
    <property type="evidence" value="ECO:0007669"/>
    <property type="project" value="TreeGrafter"/>
</dbReference>
<dbReference type="STRING" id="1141098.A0A1Y2E3S3"/>
<sequence>MLPSVYLTGLFVALSPVVAIWPAPSSITTGNDTLWISDNIHVTYNGERVCWPSFSDPSCDFVATYTDDYPLGLQLSWNSNDYGVVSNDTVLRSKDIVAGAVSRAMEAIFDNNFVPWKLYPRNKVQKTEPMPSKSNKKISDLKIVQTGKDSSSTWKPLAGEVDESYSLSVGLNGTAQIEAASAVGVLHALETFTQLFYLHSDRKLVYTTKAPVEIKDAPKFPHRGVLLDVARNWYPIESIYRTIRAMSWNKMNRLHIHVTDSQSWPLEIPSMPEIAAKGAYGKGKTYSPKDITAIQKYAIARGIEVIFEIDMPGHIGVVAESHPDVIVGWDSTPWGTYCAEPPCGQFRLNDSRVDTFLDKLMDDVLPRVYPYSAYFHTGGDEVNLQQYLLDPSVLSNESSVVLPLIQKFTDKNLARVRNAGLTPLVWEEIPSSAHYNVTIDDDVVVQSWLGNGAVKLLTSQGHKVIDSNYNYWYLDCGRGQWLTFAEVDTSTYYPFNDWCGPTKSWQLIYSHNPTENLTAGEAELVLGGEVAVWSETIDETNLDSLLWPRGSAAGEVLWSGPTGNTSQLEAAPRLGEFRERMVARGVGASPVQMVFCTQGMNATNCQLLPSAGG</sequence>
<dbReference type="Gene3D" id="3.20.20.80">
    <property type="entry name" value="Glycosidases"/>
    <property type="match status" value="1"/>
</dbReference>
<feature type="active site" description="Proton donor" evidence="8">
    <location>
        <position position="381"/>
    </location>
</feature>
<dbReference type="EMBL" id="MCFJ01000005">
    <property type="protein sequence ID" value="ORY66208.1"/>
    <property type="molecule type" value="Genomic_DNA"/>
</dbReference>
<gene>
    <name evidence="12" type="ORF">BCR38DRAFT_339402</name>
</gene>
<comment type="catalytic activity">
    <reaction evidence="1 7">
        <text>Hydrolysis of terminal non-reducing N-acetyl-D-hexosamine residues in N-acetyl-beta-D-hexosaminides.</text>
        <dbReference type="EC" id="3.2.1.52"/>
    </reaction>
</comment>
<organism evidence="12 13">
    <name type="scientific">Pseudomassariella vexata</name>
    <dbReference type="NCBI Taxonomy" id="1141098"/>
    <lineage>
        <taxon>Eukaryota</taxon>
        <taxon>Fungi</taxon>
        <taxon>Dikarya</taxon>
        <taxon>Ascomycota</taxon>
        <taxon>Pezizomycotina</taxon>
        <taxon>Sordariomycetes</taxon>
        <taxon>Xylariomycetidae</taxon>
        <taxon>Amphisphaeriales</taxon>
        <taxon>Pseudomassariaceae</taxon>
        <taxon>Pseudomassariella</taxon>
    </lineage>
</organism>
<dbReference type="InParanoid" id="A0A1Y2E3S3"/>
<comment type="similarity">
    <text evidence="2 7">Belongs to the glycosyl hydrolase 20 family.</text>
</comment>
<comment type="caution">
    <text evidence="12">The sequence shown here is derived from an EMBL/GenBank/DDBJ whole genome shotgun (WGS) entry which is preliminary data.</text>
</comment>
<dbReference type="GeneID" id="63771913"/>
<evidence type="ECO:0000256" key="8">
    <source>
        <dbReference type="PIRSR" id="PIRSR001093-1"/>
    </source>
</evidence>
<feature type="chain" id="PRO_5012260105" description="Beta-hexosaminidase" evidence="9">
    <location>
        <begin position="20"/>
        <end position="613"/>
    </location>
</feature>
<evidence type="ECO:0000256" key="2">
    <source>
        <dbReference type="ARBA" id="ARBA00006285"/>
    </source>
</evidence>
<keyword evidence="3 9" id="KW-0732">Signal</keyword>
<dbReference type="InterPro" id="IPR015883">
    <property type="entry name" value="Glyco_hydro_20_cat"/>
</dbReference>
<dbReference type="FunFam" id="3.20.20.80:FF:000063">
    <property type="entry name" value="Beta-hexosaminidase"/>
    <property type="match status" value="1"/>
</dbReference>
<evidence type="ECO:0000259" key="11">
    <source>
        <dbReference type="Pfam" id="PF14845"/>
    </source>
</evidence>
<keyword evidence="13" id="KW-1185">Reference proteome</keyword>
<accession>A0A1Y2E3S3</accession>
<dbReference type="RefSeq" id="XP_040717172.1">
    <property type="nucleotide sequence ID" value="XM_040855701.1"/>
</dbReference>